<sequence length="149" mass="16361">MICSLCTLFACSTYGQEAKQWQVGARLGWPTGATARYFISDKSAVEAIGGLQSEQISLTALYQLHNDLTTLLSEGWGWYIGAGGHLGTRRIEGNTKFFSGIDAIAGINYSFQNFPMNLSIDWKPAVNINAPSTLADFGISARYIFRKNH</sequence>
<proteinExistence type="predicted"/>
<keyword evidence="2" id="KW-1185">Reference proteome</keyword>
<dbReference type="AlphaFoldDB" id="A0A291QZP6"/>
<evidence type="ECO:0000313" key="1">
    <source>
        <dbReference type="EMBL" id="ATL49427.1"/>
    </source>
</evidence>
<dbReference type="Proteomes" id="UP000220133">
    <property type="component" value="Chromosome"/>
</dbReference>
<reference evidence="1 2" key="1">
    <citation type="submission" date="2017-10" db="EMBL/GenBank/DDBJ databases">
        <title>Paenichitinophaga pekingensis gen. nov., sp. nov., isolated from activated sludge.</title>
        <authorList>
            <person name="Jin D."/>
            <person name="Kong X."/>
            <person name="Deng Y."/>
            <person name="Bai Z."/>
        </authorList>
    </citation>
    <scope>NUCLEOTIDE SEQUENCE [LARGE SCALE GENOMIC DNA]</scope>
    <source>
        <strain evidence="1 2">13</strain>
    </source>
</reference>
<accession>A0A291QZP6</accession>
<evidence type="ECO:0008006" key="3">
    <source>
        <dbReference type="Google" id="ProtNLM"/>
    </source>
</evidence>
<name>A0A291QZP6_9BACT</name>
<protein>
    <recommendedName>
        <fullName evidence="3">Outer membrane protein beta-barrel domain-containing protein</fullName>
    </recommendedName>
</protein>
<gene>
    <name evidence="1" type="ORF">COR50_20855</name>
</gene>
<dbReference type="EMBL" id="CP023777">
    <property type="protein sequence ID" value="ATL49427.1"/>
    <property type="molecule type" value="Genomic_DNA"/>
</dbReference>
<dbReference type="KEGG" id="cbae:COR50_20855"/>
<evidence type="ECO:0000313" key="2">
    <source>
        <dbReference type="Proteomes" id="UP000220133"/>
    </source>
</evidence>
<organism evidence="1 2">
    <name type="scientific">Chitinophaga caeni</name>
    <dbReference type="NCBI Taxonomy" id="2029983"/>
    <lineage>
        <taxon>Bacteria</taxon>
        <taxon>Pseudomonadati</taxon>
        <taxon>Bacteroidota</taxon>
        <taxon>Chitinophagia</taxon>
        <taxon>Chitinophagales</taxon>
        <taxon>Chitinophagaceae</taxon>
        <taxon>Chitinophaga</taxon>
    </lineage>
</organism>